<evidence type="ECO:0000313" key="3">
    <source>
        <dbReference type="Proteomes" id="UP000252517"/>
    </source>
</evidence>
<gene>
    <name evidence="2" type="ORF">TH25_25230</name>
</gene>
<protein>
    <recommendedName>
        <fullName evidence="4">Fructosamine kinase</fullName>
    </recommendedName>
</protein>
<organism evidence="2 3">
    <name type="scientific">Thalassospira profundimaris</name>
    <dbReference type="NCBI Taxonomy" id="502049"/>
    <lineage>
        <taxon>Bacteria</taxon>
        <taxon>Pseudomonadati</taxon>
        <taxon>Pseudomonadota</taxon>
        <taxon>Alphaproteobacteria</taxon>
        <taxon>Rhodospirillales</taxon>
        <taxon>Thalassospiraceae</taxon>
        <taxon>Thalassospira</taxon>
    </lineage>
</organism>
<dbReference type="AlphaFoldDB" id="A0A367WFW1"/>
<comment type="caution">
    <text evidence="2">The sequence shown here is derived from an EMBL/GenBank/DDBJ whole genome shotgun (WGS) entry which is preliminary data.</text>
</comment>
<dbReference type="EMBL" id="JPWH01000048">
    <property type="protein sequence ID" value="RCK40139.1"/>
    <property type="molecule type" value="Genomic_DNA"/>
</dbReference>
<dbReference type="Gene3D" id="3.90.1200.10">
    <property type="match status" value="1"/>
</dbReference>
<dbReference type="InterPro" id="IPR011009">
    <property type="entry name" value="Kinase-like_dom_sf"/>
</dbReference>
<evidence type="ECO:0008006" key="4">
    <source>
        <dbReference type="Google" id="ProtNLM"/>
    </source>
</evidence>
<evidence type="ECO:0000256" key="1">
    <source>
        <dbReference type="ARBA" id="ARBA00009460"/>
    </source>
</evidence>
<dbReference type="PANTHER" id="PTHR12149">
    <property type="entry name" value="FRUCTOSAMINE 3 KINASE-RELATED PROTEIN"/>
    <property type="match status" value="1"/>
</dbReference>
<comment type="similarity">
    <text evidence="1">Belongs to the fructosamine kinase family.</text>
</comment>
<dbReference type="Pfam" id="PF03881">
    <property type="entry name" value="Fructosamin_kin"/>
    <property type="match status" value="1"/>
</dbReference>
<accession>A0A367WFW1</accession>
<dbReference type="SUPFAM" id="SSF56112">
    <property type="entry name" value="Protein kinase-like (PK-like)"/>
    <property type="match status" value="1"/>
</dbReference>
<name>A0A367WFW1_9PROT</name>
<sequence>MARTECTLDQKRISDIIGCTVRHMRVMSQSDMACVMLAELEDTDGGEPTGIVPRQVVVKHTADNTACIEGRMLQKLGTLSPIRYPGVLYGDDHLLVMEYIKADGQAGSSGAQDLAQKLAAQHDITQPDVGLEFDTLIGGLHQPNPPCANWLEFFRDQRLLFMAQCASDSGKLPSHLRQRIDKLSARLGDFIAPDVKPSLLHGDLWGGNILYHQGKLAGLIDPALYFGDAEIELAFGTLFGDLNRDFFDVYSEYRPLHPEFFTTRRDLYNLYPLLVHVRLFGGSYVQAVERNLAQLGF</sequence>
<evidence type="ECO:0000313" key="2">
    <source>
        <dbReference type="EMBL" id="RCK40139.1"/>
    </source>
</evidence>
<dbReference type="PANTHER" id="PTHR12149:SF8">
    <property type="entry name" value="PROTEIN-RIBULOSAMINE 3-KINASE"/>
    <property type="match status" value="1"/>
</dbReference>
<proteinExistence type="inferred from homology"/>
<reference evidence="2 3" key="1">
    <citation type="submission" date="2014-07" db="EMBL/GenBank/DDBJ databases">
        <title>Draft genome sequence of Thalassospira profundimaris S25-3-2.</title>
        <authorList>
            <person name="Lai Q."/>
            <person name="Shao Z."/>
        </authorList>
    </citation>
    <scope>NUCLEOTIDE SEQUENCE [LARGE SCALE GENOMIC DNA]</scope>
    <source>
        <strain evidence="2 3">S25-3-2</strain>
    </source>
</reference>
<dbReference type="InterPro" id="IPR016477">
    <property type="entry name" value="Fructo-/Ketosamine-3-kinase"/>
</dbReference>
<dbReference type="Proteomes" id="UP000252517">
    <property type="component" value="Unassembled WGS sequence"/>
</dbReference>